<organism evidence="2">
    <name type="scientific">uncultured Actinomycetospora sp</name>
    <dbReference type="NCBI Taxonomy" id="1135996"/>
    <lineage>
        <taxon>Bacteria</taxon>
        <taxon>Bacillati</taxon>
        <taxon>Actinomycetota</taxon>
        <taxon>Actinomycetes</taxon>
        <taxon>Pseudonocardiales</taxon>
        <taxon>Pseudonocardiaceae</taxon>
        <taxon>Actinomycetospora</taxon>
        <taxon>environmental samples</taxon>
    </lineage>
</organism>
<feature type="compositionally biased region" description="Low complexity" evidence="1">
    <location>
        <begin position="84"/>
        <end position="107"/>
    </location>
</feature>
<feature type="compositionally biased region" description="Low complexity" evidence="1">
    <location>
        <begin position="67"/>
        <end position="77"/>
    </location>
</feature>
<gene>
    <name evidence="2" type="ORF">AVDCRST_MAG54-4016</name>
</gene>
<evidence type="ECO:0000313" key="2">
    <source>
        <dbReference type="EMBL" id="CAA9285739.1"/>
    </source>
</evidence>
<feature type="non-terminal residue" evidence="2">
    <location>
        <position position="125"/>
    </location>
</feature>
<reference evidence="2" key="1">
    <citation type="submission" date="2020-02" db="EMBL/GenBank/DDBJ databases">
        <authorList>
            <person name="Meier V. D."/>
        </authorList>
    </citation>
    <scope>NUCLEOTIDE SEQUENCE</scope>
    <source>
        <strain evidence="2">AVDCRST_MAG54</strain>
    </source>
</reference>
<sequence>CRCARSCSRWPRGCATPRPSSVPRAPCSPPLCARRCARSSTRPPVTPSRCGCRRSAPSSASKGRATPGGPRRTSSRPTPRRGSRWPSGSSTGTPPRTASRPPGTAPARSRDGSRWWTCTESVRSA</sequence>
<evidence type="ECO:0000256" key="1">
    <source>
        <dbReference type="SAM" id="MobiDB-lite"/>
    </source>
</evidence>
<feature type="compositionally biased region" description="Polar residues" evidence="1">
    <location>
        <begin position="116"/>
        <end position="125"/>
    </location>
</feature>
<protein>
    <submittedName>
        <fullName evidence="2">Uncharacterized protein</fullName>
    </submittedName>
</protein>
<dbReference type="AlphaFoldDB" id="A0A6J4JRP5"/>
<feature type="region of interest" description="Disordered" evidence="1">
    <location>
        <begin position="5"/>
        <end position="125"/>
    </location>
</feature>
<feature type="non-terminal residue" evidence="2">
    <location>
        <position position="1"/>
    </location>
</feature>
<accession>A0A6J4JRP5</accession>
<name>A0A6J4JRP5_9PSEU</name>
<dbReference type="EMBL" id="CADCTH010000506">
    <property type="protein sequence ID" value="CAA9285739.1"/>
    <property type="molecule type" value="Genomic_DNA"/>
</dbReference>
<proteinExistence type="predicted"/>